<evidence type="ECO:0000256" key="5">
    <source>
        <dbReference type="ARBA" id="ARBA00023155"/>
    </source>
</evidence>
<evidence type="ECO:0000259" key="12">
    <source>
        <dbReference type="PROSITE" id="PS50071"/>
    </source>
</evidence>
<evidence type="ECO:0000256" key="10">
    <source>
        <dbReference type="RuleBase" id="RU000682"/>
    </source>
</evidence>
<dbReference type="GO" id="GO:0099402">
    <property type="term" value="P:plant organ development"/>
    <property type="evidence" value="ECO:0007669"/>
    <property type="project" value="InterPro"/>
</dbReference>
<dbReference type="GeneID" id="113695541"/>
<feature type="region of interest" description="Disordered" evidence="11">
    <location>
        <begin position="1"/>
        <end position="22"/>
    </location>
</feature>
<organism evidence="13 14">
    <name type="scientific">Coffea arabica</name>
    <name type="common">Arabian coffee</name>
    <dbReference type="NCBI Taxonomy" id="13443"/>
    <lineage>
        <taxon>Eukaryota</taxon>
        <taxon>Viridiplantae</taxon>
        <taxon>Streptophyta</taxon>
        <taxon>Embryophyta</taxon>
        <taxon>Tracheophyta</taxon>
        <taxon>Spermatophyta</taxon>
        <taxon>Magnoliopsida</taxon>
        <taxon>eudicotyledons</taxon>
        <taxon>Gunneridae</taxon>
        <taxon>Pentapetalae</taxon>
        <taxon>asterids</taxon>
        <taxon>lamiids</taxon>
        <taxon>Gentianales</taxon>
        <taxon>Rubiaceae</taxon>
        <taxon>Ixoroideae</taxon>
        <taxon>Gardenieae complex</taxon>
        <taxon>Bertiereae - Coffeeae clade</taxon>
        <taxon>Coffeeae</taxon>
        <taxon>Coffea</taxon>
    </lineage>
</organism>
<dbReference type="RefSeq" id="XP_027070472.1">
    <property type="nucleotide sequence ID" value="XM_027214671.1"/>
</dbReference>
<keyword evidence="5 9" id="KW-0371">Homeobox</keyword>
<name>A0A6P6SXC8_COFAR</name>
<keyword evidence="3" id="KW-0805">Transcription regulation</keyword>
<reference evidence="13" key="1">
    <citation type="journal article" date="2025" name="Foods">
        <title>Unveiling the Microbial Signatures of Arabica Coffee Cherries: Insights into Ripeness Specific Diversity, Functional Traits, and Implications for Quality and Safety.</title>
        <authorList>
            <consortium name="RefSeq"/>
            <person name="Tenea G.N."/>
            <person name="Cifuentes V."/>
            <person name="Reyes P."/>
            <person name="Cevallos-Vallejos M."/>
        </authorList>
    </citation>
    <scope>NUCLEOTIDE SEQUENCE [LARGE SCALE GENOMIC DNA]</scope>
</reference>
<dbReference type="AlphaFoldDB" id="A0A6P6SXC8"/>
<evidence type="ECO:0000256" key="3">
    <source>
        <dbReference type="ARBA" id="ARBA00023015"/>
    </source>
</evidence>
<dbReference type="SUPFAM" id="SSF46689">
    <property type="entry name" value="Homeodomain-like"/>
    <property type="match status" value="1"/>
</dbReference>
<evidence type="ECO:0000256" key="2">
    <source>
        <dbReference type="ARBA" id="ARBA00022473"/>
    </source>
</evidence>
<evidence type="ECO:0000256" key="9">
    <source>
        <dbReference type="PROSITE-ProRule" id="PRU00108"/>
    </source>
</evidence>
<dbReference type="GO" id="GO:0005634">
    <property type="term" value="C:nucleus"/>
    <property type="evidence" value="ECO:0007669"/>
    <property type="project" value="UniProtKB-SubCell"/>
</dbReference>
<feature type="domain" description="Homeobox" evidence="12">
    <location>
        <begin position="14"/>
        <end position="79"/>
    </location>
</feature>
<dbReference type="OrthoDB" id="1896656at2759"/>
<proteinExistence type="inferred from homology"/>
<dbReference type="GO" id="GO:0003677">
    <property type="term" value="F:DNA binding"/>
    <property type="evidence" value="ECO:0007669"/>
    <property type="project" value="UniProtKB-UniRule"/>
</dbReference>
<gene>
    <name evidence="14" type="primary">LOC113695541</name>
</gene>
<evidence type="ECO:0000256" key="7">
    <source>
        <dbReference type="ARBA" id="ARBA00023242"/>
    </source>
</evidence>
<evidence type="ECO:0000256" key="4">
    <source>
        <dbReference type="ARBA" id="ARBA00023125"/>
    </source>
</evidence>
<comment type="subcellular location">
    <subcellularLocation>
        <location evidence="1 9 10">Nucleus</location>
    </subcellularLocation>
</comment>
<sequence>MESHANLDMPISGGAPGGSRWNPTKEQIDMLESLYKQGLRTPSAEQIQQITNRLRAYGHIEGKNVFYWFQNHKARQRQKQKQDHVSPFNRFLHKTASVLPSCTNVLCSPYYMPYPETGLCHQQQQLSKVLLPRSFKRRPILPEKLEKSKLLGRALHNQANQESNDMMHSFRANGSECVMSNSKQFNQETLDLFPQQPTGTLQSRTAAAVASCSFPSNYFGYSTATPSTSSATRSFTDKGGYDDHHPFFDFLCGNNGSCDGH</sequence>
<dbReference type="PROSITE" id="PS50071">
    <property type="entry name" value="HOMEOBOX_2"/>
    <property type="match status" value="1"/>
</dbReference>
<dbReference type="InterPro" id="IPR001356">
    <property type="entry name" value="HD"/>
</dbReference>
<dbReference type="Gene3D" id="1.10.10.60">
    <property type="entry name" value="Homeodomain-like"/>
    <property type="match status" value="1"/>
</dbReference>
<keyword evidence="7 9" id="KW-0539">Nucleus</keyword>
<dbReference type="CDD" id="cd00086">
    <property type="entry name" value="homeodomain"/>
    <property type="match status" value="1"/>
</dbReference>
<dbReference type="Proteomes" id="UP001652660">
    <property type="component" value="Chromosome 1e"/>
</dbReference>
<dbReference type="InterPro" id="IPR009057">
    <property type="entry name" value="Homeodomain-like_sf"/>
</dbReference>
<evidence type="ECO:0000256" key="6">
    <source>
        <dbReference type="ARBA" id="ARBA00023163"/>
    </source>
</evidence>
<evidence type="ECO:0000313" key="14">
    <source>
        <dbReference type="RefSeq" id="XP_027070472.1"/>
    </source>
</evidence>
<dbReference type="SMART" id="SM00389">
    <property type="entry name" value="HOX"/>
    <property type="match status" value="1"/>
</dbReference>
<dbReference type="PANTHER" id="PTHR45940:SF6">
    <property type="entry name" value="WUSCHEL-RELATED HOMEOBOX 2"/>
    <property type="match status" value="1"/>
</dbReference>
<keyword evidence="6" id="KW-0804">Transcription</keyword>
<dbReference type="InterPro" id="IPR044555">
    <property type="entry name" value="WUSCHEL-like"/>
</dbReference>
<evidence type="ECO:0000256" key="11">
    <source>
        <dbReference type="SAM" id="MobiDB-lite"/>
    </source>
</evidence>
<feature type="DNA-binding region" description="Homeobox" evidence="9">
    <location>
        <begin position="16"/>
        <end position="80"/>
    </location>
</feature>
<dbReference type="Pfam" id="PF00046">
    <property type="entry name" value="Homeodomain"/>
    <property type="match status" value="1"/>
</dbReference>
<keyword evidence="4 9" id="KW-0238">DNA-binding</keyword>
<comment type="similarity">
    <text evidence="8">Belongs to the WUS homeobox family.</text>
</comment>
<evidence type="ECO:0000256" key="1">
    <source>
        <dbReference type="ARBA" id="ARBA00004123"/>
    </source>
</evidence>
<keyword evidence="13" id="KW-1185">Reference proteome</keyword>
<protein>
    <recommendedName>
        <fullName evidence="12">Homeobox domain-containing protein</fullName>
    </recommendedName>
</protein>
<dbReference type="GO" id="GO:0003700">
    <property type="term" value="F:DNA-binding transcription factor activity"/>
    <property type="evidence" value="ECO:0007669"/>
    <property type="project" value="InterPro"/>
</dbReference>
<dbReference type="PANTHER" id="PTHR45940">
    <property type="entry name" value="WUSCHEL-RELATED HOMEOBOX 1-RELATED"/>
    <property type="match status" value="1"/>
</dbReference>
<dbReference type="FunFam" id="1.10.10.60:FF:000146">
    <property type="entry name" value="WUSCHEL-related homeobox 4"/>
    <property type="match status" value="1"/>
</dbReference>
<accession>A0A6P6SXC8</accession>
<reference evidence="14" key="2">
    <citation type="submission" date="2025-08" db="UniProtKB">
        <authorList>
            <consortium name="RefSeq"/>
        </authorList>
    </citation>
    <scope>IDENTIFICATION</scope>
    <source>
        <tissue evidence="14">Leaves</tissue>
    </source>
</reference>
<evidence type="ECO:0000256" key="8">
    <source>
        <dbReference type="ARBA" id="ARBA00024040"/>
    </source>
</evidence>
<evidence type="ECO:0000313" key="13">
    <source>
        <dbReference type="Proteomes" id="UP001652660"/>
    </source>
</evidence>
<keyword evidence="2" id="KW-0217">Developmental protein</keyword>